<reference evidence="2 3" key="1">
    <citation type="submission" date="2019-12" db="EMBL/GenBank/DDBJ databases">
        <title>Litoreibacter badius sp. nov., a novel bacteriochlorophyll a-containing bacterium in the genus Litoreibacter.</title>
        <authorList>
            <person name="Kanamuro M."/>
            <person name="Takabe Y."/>
            <person name="Mori K."/>
            <person name="Takaichi S."/>
            <person name="Hanada S."/>
        </authorList>
    </citation>
    <scope>NUCLEOTIDE SEQUENCE [LARGE SCALE GENOMIC DNA]</scope>
    <source>
        <strain evidence="2 3">K6</strain>
    </source>
</reference>
<evidence type="ECO:0000259" key="1">
    <source>
        <dbReference type="Pfam" id="PF13468"/>
    </source>
</evidence>
<proteinExistence type="predicted"/>
<protein>
    <submittedName>
        <fullName evidence="2">Polyphosphate kinase</fullName>
    </submittedName>
</protein>
<dbReference type="Gene3D" id="3.10.180.10">
    <property type="entry name" value="2,3-Dihydroxybiphenyl 1,2-Dioxygenase, domain 1"/>
    <property type="match status" value="1"/>
</dbReference>
<sequence length="184" mass="20218">MEKRLDTKLAPGGKHAAMSTHNQLLNLGPDLYFEVIAVDPDAPAPGRRRWFNLDAFEGPPRLMNWALQTDDIEGALRQLGPEFGPAISLERGDLRWKMAVPDSGILPWGGWGPALIEWNGPLPAPRLPDEGIRLDTLVLHHPAADEIAERLNTRLAPGTIAFRKAVTPALEATFTTPRGDVTLR</sequence>
<keyword evidence="3" id="KW-1185">Reference proteome</keyword>
<evidence type="ECO:0000313" key="3">
    <source>
        <dbReference type="Proteomes" id="UP000436822"/>
    </source>
</evidence>
<dbReference type="InterPro" id="IPR029068">
    <property type="entry name" value="Glyas_Bleomycin-R_OHBP_Dase"/>
</dbReference>
<keyword evidence="2" id="KW-0418">Kinase</keyword>
<feature type="domain" description="Glyoxalase-like" evidence="1">
    <location>
        <begin position="4"/>
        <end position="152"/>
    </location>
</feature>
<evidence type="ECO:0000313" key="2">
    <source>
        <dbReference type="EMBL" id="GFE65658.1"/>
    </source>
</evidence>
<keyword evidence="2" id="KW-0808">Transferase</keyword>
<dbReference type="AlphaFoldDB" id="A0A6N6JK44"/>
<dbReference type="InterPro" id="IPR025870">
    <property type="entry name" value="Glyoxalase-like_dom"/>
</dbReference>
<gene>
    <name evidence="2" type="ORF">KIN_27320</name>
</gene>
<name>A0A6N6JK44_9RHOB</name>
<comment type="caution">
    <text evidence="2">The sequence shown here is derived from an EMBL/GenBank/DDBJ whole genome shotgun (WGS) entry which is preliminary data.</text>
</comment>
<dbReference type="GO" id="GO:0016301">
    <property type="term" value="F:kinase activity"/>
    <property type="evidence" value="ECO:0007669"/>
    <property type="project" value="UniProtKB-KW"/>
</dbReference>
<accession>A0A6N6JK44</accession>
<dbReference type="Pfam" id="PF13468">
    <property type="entry name" value="Glyoxalase_3"/>
    <property type="match status" value="1"/>
</dbReference>
<organism evidence="2 3">
    <name type="scientific">Litoreibacter roseus</name>
    <dbReference type="NCBI Taxonomy" id="2601869"/>
    <lineage>
        <taxon>Bacteria</taxon>
        <taxon>Pseudomonadati</taxon>
        <taxon>Pseudomonadota</taxon>
        <taxon>Alphaproteobacteria</taxon>
        <taxon>Rhodobacterales</taxon>
        <taxon>Roseobacteraceae</taxon>
        <taxon>Litoreibacter</taxon>
    </lineage>
</organism>
<dbReference type="EMBL" id="BLJE01000002">
    <property type="protein sequence ID" value="GFE65658.1"/>
    <property type="molecule type" value="Genomic_DNA"/>
</dbReference>
<dbReference type="Proteomes" id="UP000436822">
    <property type="component" value="Unassembled WGS sequence"/>
</dbReference>